<dbReference type="InterPro" id="IPR007362">
    <property type="entry name" value="DUF429"/>
</dbReference>
<dbReference type="Pfam" id="PF04250">
    <property type="entry name" value="DUF429"/>
    <property type="match status" value="1"/>
</dbReference>
<organism evidence="1 2">
    <name type="scientific">Nocardiopsis aegyptia</name>
    <dbReference type="NCBI Taxonomy" id="220378"/>
    <lineage>
        <taxon>Bacteria</taxon>
        <taxon>Bacillati</taxon>
        <taxon>Actinomycetota</taxon>
        <taxon>Actinomycetes</taxon>
        <taxon>Streptosporangiales</taxon>
        <taxon>Nocardiopsidaceae</taxon>
        <taxon>Nocardiopsis</taxon>
    </lineage>
</organism>
<proteinExistence type="predicted"/>
<comment type="caution">
    <text evidence="1">The sequence shown here is derived from an EMBL/GenBank/DDBJ whole genome shotgun (WGS) entry which is preliminary data.</text>
</comment>
<protein>
    <submittedName>
        <fullName evidence="1">Putative RNase H-like nuclease</fullName>
    </submittedName>
</protein>
<sequence length="233" mass="25169">MTTERAGNAHVEVVGVDACSNGWMAVRLVDGRFTEARFCGRLKEVAAGADPEIVAVDIPLGLTDQGWRDCDLLVNGELGKLGNSVFRIPSRAVVEVKDYKRANATCREVMGQGLSKQSHALFPKIREADRLRRSGALPLHEVHPEMSFRAMAGTPLQWSKRTWNGQSHRRALLAAEGVLLPDDLGTAGRVAVDDILDAAAAAWSAHRIATGRAKSLPTPAQSGPSDVPIAIWY</sequence>
<accession>A0A7Z0ET31</accession>
<evidence type="ECO:0000313" key="1">
    <source>
        <dbReference type="EMBL" id="NYJ37799.1"/>
    </source>
</evidence>
<dbReference type="RefSeq" id="WP_179828834.1">
    <property type="nucleotide sequence ID" value="NZ_JACCFS010000001.1"/>
</dbReference>
<dbReference type="AlphaFoldDB" id="A0A7Z0ET31"/>
<dbReference type="Proteomes" id="UP000572051">
    <property type="component" value="Unassembled WGS sequence"/>
</dbReference>
<reference evidence="1 2" key="1">
    <citation type="submission" date="2020-07" db="EMBL/GenBank/DDBJ databases">
        <title>Sequencing the genomes of 1000 actinobacteria strains.</title>
        <authorList>
            <person name="Klenk H.-P."/>
        </authorList>
    </citation>
    <scope>NUCLEOTIDE SEQUENCE [LARGE SCALE GENOMIC DNA]</scope>
    <source>
        <strain evidence="1 2">DSM 44442</strain>
    </source>
</reference>
<keyword evidence="2" id="KW-1185">Reference proteome</keyword>
<evidence type="ECO:0000313" key="2">
    <source>
        <dbReference type="Proteomes" id="UP000572051"/>
    </source>
</evidence>
<dbReference type="EMBL" id="JACCFS010000001">
    <property type="protein sequence ID" value="NYJ37799.1"/>
    <property type="molecule type" value="Genomic_DNA"/>
</dbReference>
<gene>
    <name evidence="1" type="ORF">HNR10_005680</name>
</gene>
<name>A0A7Z0ET31_9ACTN</name>